<feature type="transmembrane region" description="Helical" evidence="1">
    <location>
        <begin position="113"/>
        <end position="133"/>
    </location>
</feature>
<dbReference type="AlphaFoldDB" id="A0A2A9NFN0"/>
<keyword evidence="1" id="KW-0812">Transmembrane</keyword>
<evidence type="ECO:0000313" key="2">
    <source>
        <dbReference type="EMBL" id="PFH48878.1"/>
    </source>
</evidence>
<name>A0A2A9NFN0_9AGAR</name>
<dbReference type="EMBL" id="KZ302047">
    <property type="protein sequence ID" value="PFH48878.1"/>
    <property type="molecule type" value="Genomic_DNA"/>
</dbReference>
<reference evidence="2 3" key="1">
    <citation type="submission" date="2014-02" db="EMBL/GenBank/DDBJ databases">
        <title>Transposable element dynamics among asymbiotic and ectomycorrhizal Amanita fungi.</title>
        <authorList>
            <consortium name="DOE Joint Genome Institute"/>
            <person name="Hess J."/>
            <person name="Skrede I."/>
            <person name="Wolfe B."/>
            <person name="LaButti K."/>
            <person name="Ohm R.A."/>
            <person name="Grigoriev I.V."/>
            <person name="Pringle A."/>
        </authorList>
    </citation>
    <scope>NUCLEOTIDE SEQUENCE [LARGE SCALE GENOMIC DNA]</scope>
    <source>
        <strain evidence="2 3">SKay4041</strain>
    </source>
</reference>
<evidence type="ECO:0000313" key="3">
    <source>
        <dbReference type="Proteomes" id="UP000242287"/>
    </source>
</evidence>
<gene>
    <name evidence="2" type="ORF">AMATHDRAFT_64394</name>
</gene>
<evidence type="ECO:0008006" key="4">
    <source>
        <dbReference type="Google" id="ProtNLM"/>
    </source>
</evidence>
<proteinExistence type="predicted"/>
<accession>A0A2A9NFN0</accession>
<protein>
    <recommendedName>
        <fullName evidence="4">Transmembrane protein</fullName>
    </recommendedName>
</protein>
<dbReference type="Proteomes" id="UP000242287">
    <property type="component" value="Unassembled WGS sequence"/>
</dbReference>
<evidence type="ECO:0000256" key="1">
    <source>
        <dbReference type="SAM" id="Phobius"/>
    </source>
</evidence>
<keyword evidence="3" id="KW-1185">Reference proteome</keyword>
<dbReference type="OrthoDB" id="3126729at2759"/>
<feature type="transmembrane region" description="Helical" evidence="1">
    <location>
        <begin position="201"/>
        <end position="224"/>
    </location>
</feature>
<organism evidence="2 3">
    <name type="scientific">Amanita thiersii Skay4041</name>
    <dbReference type="NCBI Taxonomy" id="703135"/>
    <lineage>
        <taxon>Eukaryota</taxon>
        <taxon>Fungi</taxon>
        <taxon>Dikarya</taxon>
        <taxon>Basidiomycota</taxon>
        <taxon>Agaricomycotina</taxon>
        <taxon>Agaricomycetes</taxon>
        <taxon>Agaricomycetidae</taxon>
        <taxon>Agaricales</taxon>
        <taxon>Pluteineae</taxon>
        <taxon>Amanitaceae</taxon>
        <taxon>Amanita</taxon>
    </lineage>
</organism>
<feature type="transmembrane region" description="Helical" evidence="1">
    <location>
        <begin position="76"/>
        <end position="93"/>
    </location>
</feature>
<keyword evidence="1" id="KW-0472">Membrane</keyword>
<sequence>MTLTDLTLLPIQLLISLQTVMLYGLSFGFPLFYSTYTIPSPVDKEKGATCNNRDEHSCCGTILKFNLRAHVCSWKATRLLAMVVSGALSATLLKADVSGWMGSFELSMICHSMALSFIALVFSSVFITFFDGLDRVRDAHTQCIEAIESHFSWTFSIIFAIPAVCITWSAAITLCCVVLLLTKEYTPCVPAVSNEPMTGLIPLDIVSRITLFALLGIVTVLLVFTARRLSCMTYIT</sequence>
<keyword evidence="1" id="KW-1133">Transmembrane helix</keyword>
<feature type="transmembrane region" description="Helical" evidence="1">
    <location>
        <begin position="20"/>
        <end position="38"/>
    </location>
</feature>
<feature type="transmembrane region" description="Helical" evidence="1">
    <location>
        <begin position="153"/>
        <end position="181"/>
    </location>
</feature>